<feature type="transmembrane region" description="Helical" evidence="8">
    <location>
        <begin position="335"/>
        <end position="354"/>
    </location>
</feature>
<evidence type="ECO:0008006" key="11">
    <source>
        <dbReference type="Google" id="ProtNLM"/>
    </source>
</evidence>
<evidence type="ECO:0000256" key="8">
    <source>
        <dbReference type="SAM" id="Phobius"/>
    </source>
</evidence>
<evidence type="ECO:0000256" key="1">
    <source>
        <dbReference type="ARBA" id="ARBA00004651"/>
    </source>
</evidence>
<feature type="transmembrane region" description="Helical" evidence="8">
    <location>
        <begin position="52"/>
        <end position="72"/>
    </location>
</feature>
<feature type="transmembrane region" description="Helical" evidence="8">
    <location>
        <begin position="107"/>
        <end position="131"/>
    </location>
</feature>
<dbReference type="CDD" id="cd06853">
    <property type="entry name" value="GT_WecA_like"/>
    <property type="match status" value="1"/>
</dbReference>
<evidence type="ECO:0000256" key="3">
    <source>
        <dbReference type="ARBA" id="ARBA00022679"/>
    </source>
</evidence>
<feature type="transmembrane region" description="Helical" evidence="8">
    <location>
        <begin position="78"/>
        <end position="95"/>
    </location>
</feature>
<evidence type="ECO:0000313" key="9">
    <source>
        <dbReference type="EMBL" id="OGM29316.1"/>
    </source>
</evidence>
<evidence type="ECO:0000256" key="2">
    <source>
        <dbReference type="ARBA" id="ARBA00022475"/>
    </source>
</evidence>
<comment type="cofactor">
    <cofactor evidence="7">
        <name>Mg(2+)</name>
        <dbReference type="ChEBI" id="CHEBI:18420"/>
    </cofactor>
</comment>
<dbReference type="STRING" id="1802500.A2801_02220"/>
<dbReference type="GO" id="GO:0016780">
    <property type="term" value="F:phosphotransferase activity, for other substituted phosphate groups"/>
    <property type="evidence" value="ECO:0007669"/>
    <property type="project" value="InterPro"/>
</dbReference>
<comment type="caution">
    <text evidence="9">The sequence shown here is derived from an EMBL/GenBank/DDBJ whole genome shotgun (WGS) entry which is preliminary data.</text>
</comment>
<feature type="binding site" evidence="7">
    <location>
        <position position="174"/>
    </location>
    <ligand>
        <name>Mg(2+)</name>
        <dbReference type="ChEBI" id="CHEBI:18420"/>
    </ligand>
</feature>
<feature type="transmembrane region" description="Helical" evidence="8">
    <location>
        <begin position="6"/>
        <end position="31"/>
    </location>
</feature>
<dbReference type="GO" id="GO:0005886">
    <property type="term" value="C:plasma membrane"/>
    <property type="evidence" value="ECO:0007669"/>
    <property type="project" value="UniProtKB-SubCell"/>
</dbReference>
<protein>
    <recommendedName>
        <fullName evidence="11">Undecaprenyl-phosphate alpha-N-acetylglucosaminyl 1-phosphate transferase</fullName>
    </recommendedName>
</protein>
<feature type="transmembrane region" description="Helical" evidence="8">
    <location>
        <begin position="184"/>
        <end position="203"/>
    </location>
</feature>
<evidence type="ECO:0000256" key="5">
    <source>
        <dbReference type="ARBA" id="ARBA00022989"/>
    </source>
</evidence>
<dbReference type="InterPro" id="IPR000715">
    <property type="entry name" value="Glycosyl_transferase_4"/>
</dbReference>
<dbReference type="GO" id="GO:0046872">
    <property type="term" value="F:metal ion binding"/>
    <property type="evidence" value="ECO:0007669"/>
    <property type="project" value="UniProtKB-KW"/>
</dbReference>
<name>A0A1F7YPP8_9BACT</name>
<dbReference type="GO" id="GO:0044038">
    <property type="term" value="P:cell wall macromolecule biosynthetic process"/>
    <property type="evidence" value="ECO:0007669"/>
    <property type="project" value="TreeGrafter"/>
</dbReference>
<keyword evidence="3" id="KW-0808">Transferase</keyword>
<evidence type="ECO:0000313" key="10">
    <source>
        <dbReference type="Proteomes" id="UP000177263"/>
    </source>
</evidence>
<keyword evidence="4 8" id="KW-0812">Transmembrane</keyword>
<evidence type="ECO:0000256" key="6">
    <source>
        <dbReference type="ARBA" id="ARBA00023136"/>
    </source>
</evidence>
<evidence type="ECO:0000256" key="4">
    <source>
        <dbReference type="ARBA" id="ARBA00022692"/>
    </source>
</evidence>
<keyword evidence="7" id="KW-0479">Metal-binding</keyword>
<keyword evidence="5 8" id="KW-1133">Transmembrane helix</keyword>
<keyword evidence="7" id="KW-0460">Magnesium</keyword>
<reference evidence="9 10" key="1">
    <citation type="journal article" date="2016" name="Nat. Commun.">
        <title>Thousands of microbial genomes shed light on interconnected biogeochemical processes in an aquifer system.</title>
        <authorList>
            <person name="Anantharaman K."/>
            <person name="Brown C.T."/>
            <person name="Hug L.A."/>
            <person name="Sharon I."/>
            <person name="Castelle C.J."/>
            <person name="Probst A.J."/>
            <person name="Thomas B.C."/>
            <person name="Singh A."/>
            <person name="Wilkins M.J."/>
            <person name="Karaoz U."/>
            <person name="Brodie E.L."/>
            <person name="Williams K.H."/>
            <person name="Hubbard S.S."/>
            <person name="Banfield J.F."/>
        </authorList>
    </citation>
    <scope>NUCLEOTIDE SEQUENCE [LARGE SCALE GENOMIC DNA]</scope>
</reference>
<feature type="transmembrane region" description="Helical" evidence="8">
    <location>
        <begin position="235"/>
        <end position="255"/>
    </location>
</feature>
<dbReference type="Pfam" id="PF00953">
    <property type="entry name" value="Glycos_transf_4"/>
    <property type="match status" value="1"/>
</dbReference>
<comment type="subcellular location">
    <subcellularLocation>
        <location evidence="1">Cell membrane</location>
        <topology evidence="1">Multi-pass membrane protein</topology>
    </subcellularLocation>
</comment>
<feature type="transmembrane region" description="Helical" evidence="8">
    <location>
        <begin position="151"/>
        <end position="172"/>
    </location>
</feature>
<dbReference type="PANTHER" id="PTHR22926:SF3">
    <property type="entry name" value="UNDECAPRENYL-PHOSPHATE ALPHA-N-ACETYLGLUCOSAMINYL 1-PHOSPHATE TRANSFERASE"/>
    <property type="match status" value="1"/>
</dbReference>
<dbReference type="EMBL" id="MGGM01000015">
    <property type="protein sequence ID" value="OGM29316.1"/>
    <property type="molecule type" value="Genomic_DNA"/>
</dbReference>
<sequence length="360" mass="38956">MSVFEILFVAPALISAVIAFAVTPFVIRFAWKIGIIDDPKKNKHPKVLHTKPTPRGGGLAISIAIILVSILFLPIDKHLRGILVGVLILSLVGILDDKYNLNPYIRLIVQFLAASAPIAAGIGIAFVSNPFTGGIIDLSHPQFTFELFGEAHSVWILSDLFALFWIVTLMNFLNMGAKGVPGQLPGVVGIAAITIALMSLKFSADITEWPVTILAAITAGAFLGFLPWNMYPQRIMPSFGGSNVGGFMLAVLSILTTTKLGVLSVVLAVPLVDTGYTVLRRVFSGKSPVWGDRGHLHHRLIDKAGFSQKQVAYFYWSLTALLGLVGLYLNTQLKVVTIISLVLLIGGAIIWLTYQKQPSD</sequence>
<gene>
    <name evidence="9" type="ORF">A2801_02220</name>
</gene>
<dbReference type="PANTHER" id="PTHR22926">
    <property type="entry name" value="PHOSPHO-N-ACETYLMURAMOYL-PENTAPEPTIDE-TRANSFERASE"/>
    <property type="match status" value="1"/>
</dbReference>
<keyword evidence="2" id="KW-1003">Cell membrane</keyword>
<feature type="transmembrane region" description="Helical" evidence="8">
    <location>
        <begin position="209"/>
        <end position="228"/>
    </location>
</feature>
<dbReference type="GO" id="GO:0071555">
    <property type="term" value="P:cell wall organization"/>
    <property type="evidence" value="ECO:0007669"/>
    <property type="project" value="TreeGrafter"/>
</dbReference>
<dbReference type="GO" id="GO:0009103">
    <property type="term" value="P:lipopolysaccharide biosynthetic process"/>
    <property type="evidence" value="ECO:0007669"/>
    <property type="project" value="TreeGrafter"/>
</dbReference>
<feature type="transmembrane region" description="Helical" evidence="8">
    <location>
        <begin position="311"/>
        <end position="329"/>
    </location>
</feature>
<dbReference type="AlphaFoldDB" id="A0A1F7YPP8"/>
<accession>A0A1F7YPP8</accession>
<proteinExistence type="predicted"/>
<keyword evidence="6 8" id="KW-0472">Membrane</keyword>
<organism evidence="9 10">
    <name type="scientific">Candidatus Woesebacteria bacterium RIFCSPHIGHO2_01_FULL_41_10</name>
    <dbReference type="NCBI Taxonomy" id="1802500"/>
    <lineage>
        <taxon>Bacteria</taxon>
        <taxon>Candidatus Woeseibacteriota</taxon>
    </lineage>
</organism>
<evidence type="ECO:0000256" key="7">
    <source>
        <dbReference type="PIRSR" id="PIRSR600715-1"/>
    </source>
</evidence>
<dbReference type="Proteomes" id="UP000177263">
    <property type="component" value="Unassembled WGS sequence"/>
</dbReference>